<dbReference type="PROSITE" id="PS50192">
    <property type="entry name" value="T_SNARE"/>
    <property type="match status" value="1"/>
</dbReference>
<dbReference type="Pfam" id="PF00015">
    <property type="entry name" value="MCPsignal"/>
    <property type="match status" value="1"/>
</dbReference>
<evidence type="ECO:0000256" key="1">
    <source>
        <dbReference type="ARBA" id="ARBA00004429"/>
    </source>
</evidence>
<dbReference type="InterPro" id="IPR004090">
    <property type="entry name" value="Chemotax_Me-accpt_rcpt"/>
</dbReference>
<dbReference type="InterPro" id="IPR004089">
    <property type="entry name" value="MCPsignal_dom"/>
</dbReference>
<evidence type="ECO:0000256" key="3">
    <source>
        <dbReference type="ARBA" id="ARBA00023224"/>
    </source>
</evidence>
<dbReference type="Proteomes" id="UP001330434">
    <property type="component" value="Chromosome"/>
</dbReference>
<keyword evidence="2" id="KW-1003">Cell membrane</keyword>
<keyword evidence="6" id="KW-0472">Membrane</keyword>
<evidence type="ECO:0000259" key="10">
    <source>
        <dbReference type="PROSITE" id="PS50885"/>
    </source>
</evidence>
<dbReference type="SUPFAM" id="SSF58104">
    <property type="entry name" value="Methyl-accepting chemotaxis protein (MCP) signaling domain"/>
    <property type="match status" value="1"/>
</dbReference>
<protein>
    <submittedName>
        <fullName evidence="11">Methyl-accepting chemotaxis protein</fullName>
    </submittedName>
</protein>
<dbReference type="EMBL" id="CP133270">
    <property type="protein sequence ID" value="WVX67576.1"/>
    <property type="molecule type" value="Genomic_DNA"/>
</dbReference>
<evidence type="ECO:0000256" key="2">
    <source>
        <dbReference type="ARBA" id="ARBA00022519"/>
    </source>
</evidence>
<keyword evidence="6" id="KW-1133">Transmembrane helix</keyword>
<keyword evidence="2" id="KW-0997">Cell inner membrane</keyword>
<organism evidence="11 12">
    <name type="scientific">Candidatus Bealeia paramacronuclearis</name>
    <dbReference type="NCBI Taxonomy" id="1921001"/>
    <lineage>
        <taxon>Bacteria</taxon>
        <taxon>Pseudomonadati</taxon>
        <taxon>Pseudomonadota</taxon>
        <taxon>Alphaproteobacteria</taxon>
        <taxon>Holosporales</taxon>
        <taxon>Holosporaceae</taxon>
        <taxon>Candidatus Bealeia</taxon>
    </lineage>
</organism>
<keyword evidence="3 5" id="KW-0807">Transducer</keyword>
<keyword evidence="6" id="KW-0812">Transmembrane</keyword>
<dbReference type="PROSITE" id="PS50885">
    <property type="entry name" value="HAMP"/>
    <property type="match status" value="1"/>
</dbReference>
<evidence type="ECO:0000256" key="5">
    <source>
        <dbReference type="PROSITE-ProRule" id="PRU00284"/>
    </source>
</evidence>
<dbReference type="SMART" id="SM00283">
    <property type="entry name" value="MA"/>
    <property type="match status" value="1"/>
</dbReference>
<dbReference type="Gene3D" id="1.10.287.950">
    <property type="entry name" value="Methyl-accepting chemotaxis protein"/>
    <property type="match status" value="1"/>
</dbReference>
<feature type="domain" description="Methyl-accepting transducer" evidence="8">
    <location>
        <begin position="281"/>
        <end position="496"/>
    </location>
</feature>
<evidence type="ECO:0000256" key="6">
    <source>
        <dbReference type="SAM" id="Phobius"/>
    </source>
</evidence>
<keyword evidence="7" id="KW-0732">Signal</keyword>
<evidence type="ECO:0000313" key="12">
    <source>
        <dbReference type="Proteomes" id="UP001330434"/>
    </source>
</evidence>
<name>A0ABZ2C801_9PROT</name>
<gene>
    <name evidence="11" type="ORF">Bealeia1_01790</name>
</gene>
<dbReference type="PRINTS" id="PR00260">
    <property type="entry name" value="CHEMTRNSDUCR"/>
</dbReference>
<comment type="similarity">
    <text evidence="4">Belongs to the methyl-accepting chemotaxis (MCP) protein family.</text>
</comment>
<dbReference type="RefSeq" id="WP_331256293.1">
    <property type="nucleotide sequence ID" value="NZ_CP133270.1"/>
</dbReference>
<evidence type="ECO:0000259" key="9">
    <source>
        <dbReference type="PROSITE" id="PS50192"/>
    </source>
</evidence>
<proteinExistence type="inferred from homology"/>
<feature type="domain" description="T-SNARE coiled-coil homology" evidence="9">
    <location>
        <begin position="433"/>
        <end position="495"/>
    </location>
</feature>
<dbReference type="PROSITE" id="PS50111">
    <property type="entry name" value="CHEMOTAXIS_TRANSDUC_2"/>
    <property type="match status" value="1"/>
</dbReference>
<feature type="transmembrane region" description="Helical" evidence="6">
    <location>
        <begin position="185"/>
        <end position="206"/>
    </location>
</feature>
<dbReference type="PANTHER" id="PTHR32089">
    <property type="entry name" value="METHYL-ACCEPTING CHEMOTAXIS PROTEIN MCPB"/>
    <property type="match status" value="1"/>
</dbReference>
<dbReference type="Pfam" id="PF00672">
    <property type="entry name" value="HAMP"/>
    <property type="match status" value="1"/>
</dbReference>
<keyword evidence="12" id="KW-1185">Reference proteome</keyword>
<dbReference type="InterPro" id="IPR000727">
    <property type="entry name" value="T_SNARE_dom"/>
</dbReference>
<evidence type="ECO:0000313" key="11">
    <source>
        <dbReference type="EMBL" id="WVX67576.1"/>
    </source>
</evidence>
<sequence length="554" mass="60652">MKLFTKLTALVVFSVCLEIANFFGNATMDKYNDHNVQDILTASSVLRKSMISDQAHDAIRGYVLLAIHSKFLNDEKALQDAAKDASTQAEIFLKNLKDIVTENPSPEITQTVKKTILTVEKYTKFAVDIIASVKNGSFDTNSYGVFEKSYKELEEIMEKQGNMIQSYANVMKSDYDSGTSISDTISMVVFSILICTISIFAFFIIYRIKKPISKIVDYMNLISGGKYNISIEGTDRLDEIGDMSRALQIFKENAVEVQCMNKQREQEAEKIQSVLERVLKNSDNVLRTTKAMTISSDRVSSQSEEANLITEETNQDVESVAAATKQLSSAILEISSRVAESSRVVQSAVVITERTNTTIQELAESSNHIGEVISLISDIAGRTNLLALNATIEAARAGDAGKGFAVVAAEVKNLANQTSQATEEITGHIQSIQLITQDAVSAISEIIKTIQDIDNASSSIAAAVEEQGIATSEIDKRTQQAASRTREVANGIGIMSAEAQEAKSLSSSVMDSTSQIINEMREMQTHARKVINETHGEDKPNFEISQEARSNIAA</sequence>
<evidence type="ECO:0000259" key="8">
    <source>
        <dbReference type="PROSITE" id="PS50111"/>
    </source>
</evidence>
<dbReference type="InterPro" id="IPR003660">
    <property type="entry name" value="HAMP_dom"/>
</dbReference>
<evidence type="ECO:0000256" key="7">
    <source>
        <dbReference type="SAM" id="SignalP"/>
    </source>
</evidence>
<accession>A0ABZ2C801</accession>
<feature type="domain" description="HAMP" evidence="10">
    <location>
        <begin position="206"/>
        <end position="259"/>
    </location>
</feature>
<feature type="chain" id="PRO_5047235952" evidence="7">
    <location>
        <begin position="21"/>
        <end position="554"/>
    </location>
</feature>
<comment type="subcellular location">
    <subcellularLocation>
        <location evidence="1">Cell inner membrane</location>
        <topology evidence="1">Multi-pass membrane protein</topology>
    </subcellularLocation>
</comment>
<reference evidence="11 12" key="1">
    <citation type="journal article" date="2024" name="Environ. Microbiol.">
        <title>Novel evolutionary insights on the interactions of the Holosporales (Alphaproteobacteria) with eukaryotic hosts from comparative genomics.</title>
        <authorList>
            <person name="Giovannini M."/>
            <person name="Petroni G."/>
            <person name="Castelli M."/>
        </authorList>
    </citation>
    <scope>NUCLEOTIDE SEQUENCE [LARGE SCALE GENOMIC DNA]</scope>
    <source>
        <strain evidence="11 12">US_Bl 15I1</strain>
    </source>
</reference>
<dbReference type="PANTHER" id="PTHR32089:SF112">
    <property type="entry name" value="LYSOZYME-LIKE PROTEIN-RELATED"/>
    <property type="match status" value="1"/>
</dbReference>
<feature type="signal peptide" evidence="7">
    <location>
        <begin position="1"/>
        <end position="20"/>
    </location>
</feature>
<evidence type="ECO:0000256" key="4">
    <source>
        <dbReference type="ARBA" id="ARBA00029447"/>
    </source>
</evidence>